<dbReference type="KEGG" id="ssab:SSABA_v1c03030"/>
<dbReference type="HOGENOM" id="CLU_874082_0_0_14"/>
<dbReference type="AlphaFoldDB" id="W6AA58"/>
<dbReference type="OrthoDB" id="388697at2"/>
<evidence type="ECO:0000313" key="1">
    <source>
        <dbReference type="EMBL" id="AHI53715.1"/>
    </source>
</evidence>
<organism evidence="1 2">
    <name type="scientific">Spiroplasma sabaudiense Ar-1343</name>
    <dbReference type="NCBI Taxonomy" id="1276257"/>
    <lineage>
        <taxon>Bacteria</taxon>
        <taxon>Bacillati</taxon>
        <taxon>Mycoplasmatota</taxon>
        <taxon>Mollicutes</taxon>
        <taxon>Entomoplasmatales</taxon>
        <taxon>Spiroplasmataceae</taxon>
        <taxon>Spiroplasma</taxon>
    </lineage>
</organism>
<evidence type="ECO:0000313" key="2">
    <source>
        <dbReference type="Proteomes" id="UP000019265"/>
    </source>
</evidence>
<dbReference type="RefSeq" id="WP_025250851.1">
    <property type="nucleotide sequence ID" value="NZ_CP006934.1"/>
</dbReference>
<gene>
    <name evidence="1" type="ORF">SSABA_v1c03030</name>
</gene>
<reference evidence="1 2" key="1">
    <citation type="journal article" date="2014" name="Genome Biol. Evol.">
        <title>Molecular evolution of the substrate utilization strategies and putative virulence factors in mosquito-associated Spiroplasma species.</title>
        <authorList>
            <person name="Chang T.H."/>
            <person name="Lo W.S."/>
            <person name="Ku C."/>
            <person name="Chen L.L."/>
            <person name="Kuo C.H."/>
        </authorList>
    </citation>
    <scope>NUCLEOTIDE SEQUENCE [LARGE SCALE GENOMIC DNA]</scope>
    <source>
        <strain evidence="1">Ar-1343</strain>
    </source>
</reference>
<protein>
    <submittedName>
        <fullName evidence="1">Uncharacterized protein</fullName>
    </submittedName>
</protein>
<dbReference type="Proteomes" id="UP000019265">
    <property type="component" value="Chromosome"/>
</dbReference>
<dbReference type="STRING" id="1276257.SSABA_v1c03030"/>
<accession>W6AA58</accession>
<dbReference type="PATRIC" id="fig|1276257.3.peg.309"/>
<sequence>MLKSPKTKNWFFNDGLIKQIQFKEVFFNWEKNKPFYKWEISRNGKIEKTWRKTQKKKFKINELNIVEIFNKKFANSKFKNLQHFLKANMNANLSAITLQRVKYFTCCLENIWFQKYLPKFEKININLEEISTDSKLLFYPQYLIFISKLRNSIINNVVELIIPSVVSFGLLESENNFNVKEEMRRAKNFIKVAFSNVKIETAENFKAVNNEIIKLYKQHGNENNNNLSDNFLTEINSKEVFKANFLRYEFIKASRTLKLRTQTNMKKAFQKYQLSLAKAEIKDLIEKNDINTKNLHSAWNIYSTYRNENTN</sequence>
<proteinExistence type="predicted"/>
<keyword evidence="2" id="KW-1185">Reference proteome</keyword>
<name>W6AA58_9MOLU</name>
<dbReference type="EMBL" id="CP006934">
    <property type="protein sequence ID" value="AHI53715.1"/>
    <property type="molecule type" value="Genomic_DNA"/>
</dbReference>